<feature type="signal peptide" evidence="2">
    <location>
        <begin position="1"/>
        <end position="26"/>
    </location>
</feature>
<dbReference type="PANTHER" id="PTHR35936">
    <property type="entry name" value="MEMBRANE-BOUND LYTIC MUREIN TRANSGLYCOSYLASE F"/>
    <property type="match status" value="1"/>
</dbReference>
<keyword evidence="5" id="KW-1185">Reference proteome</keyword>
<dbReference type="Gene3D" id="3.40.190.10">
    <property type="entry name" value="Periplasmic binding protein-like II"/>
    <property type="match status" value="2"/>
</dbReference>
<evidence type="ECO:0000313" key="4">
    <source>
        <dbReference type="EMBL" id="RED52228.1"/>
    </source>
</evidence>
<accession>A0A3D9HRV0</accession>
<proteinExistence type="predicted"/>
<evidence type="ECO:0000259" key="3">
    <source>
        <dbReference type="SMART" id="SM00062"/>
    </source>
</evidence>
<dbReference type="InterPro" id="IPR001638">
    <property type="entry name" value="Solute-binding_3/MltF_N"/>
</dbReference>
<organism evidence="4 5">
    <name type="scientific">Aestuariispira insulae</name>
    <dbReference type="NCBI Taxonomy" id="1461337"/>
    <lineage>
        <taxon>Bacteria</taxon>
        <taxon>Pseudomonadati</taxon>
        <taxon>Pseudomonadota</taxon>
        <taxon>Alphaproteobacteria</taxon>
        <taxon>Rhodospirillales</taxon>
        <taxon>Kiloniellaceae</taxon>
        <taxon>Aestuariispira</taxon>
    </lineage>
</organism>
<protein>
    <submittedName>
        <fullName evidence="4">Amino acid ABC transporter substrate-binding protein (PAAT family)</fullName>
    </submittedName>
</protein>
<dbReference type="Pfam" id="PF00497">
    <property type="entry name" value="SBP_bac_3"/>
    <property type="match status" value="1"/>
</dbReference>
<dbReference type="SMART" id="SM00062">
    <property type="entry name" value="PBPb"/>
    <property type="match status" value="1"/>
</dbReference>
<dbReference type="SUPFAM" id="SSF53850">
    <property type="entry name" value="Periplasmic binding protein-like II"/>
    <property type="match status" value="1"/>
</dbReference>
<feature type="domain" description="Solute-binding protein family 3/N-terminal" evidence="3">
    <location>
        <begin position="29"/>
        <end position="247"/>
    </location>
</feature>
<reference evidence="4 5" key="1">
    <citation type="submission" date="2018-07" db="EMBL/GenBank/DDBJ databases">
        <title>Genomic Encyclopedia of Type Strains, Phase III (KMG-III): the genomes of soil and plant-associated and newly described type strains.</title>
        <authorList>
            <person name="Whitman W."/>
        </authorList>
    </citation>
    <scope>NUCLEOTIDE SEQUENCE [LARGE SCALE GENOMIC DNA]</scope>
    <source>
        <strain evidence="4 5">CECT 8488</strain>
    </source>
</reference>
<evidence type="ECO:0000256" key="1">
    <source>
        <dbReference type="ARBA" id="ARBA00022729"/>
    </source>
</evidence>
<sequence length="247" mass="28062">MFSRLTGFRMLICGIIFLTGWGQAFAADPISLACTSFPPFKIQDETGSRLGIDVEVTREAFKEVGYSASFGFFPWKRTLKMAELGEVNGLCGCSYLPEREAGFVFSDILGIHSQGVFLANQAMNRQIASLDDLAGLRVAAVRGYAVVKDLQNRNIEVFEANDDRQLLRMLLAGRVDAVYTYRDILLYNYALSGAKGDIHYFEINSQPYYLCMSRQTANAEQLIRDFNRGLRQLRYDGRYQKIWDSYR</sequence>
<evidence type="ECO:0000313" key="5">
    <source>
        <dbReference type="Proteomes" id="UP000256845"/>
    </source>
</evidence>
<dbReference type="EMBL" id="QRDW01000002">
    <property type="protein sequence ID" value="RED52228.1"/>
    <property type="molecule type" value="Genomic_DNA"/>
</dbReference>
<dbReference type="Proteomes" id="UP000256845">
    <property type="component" value="Unassembled WGS sequence"/>
</dbReference>
<feature type="chain" id="PRO_5017773316" evidence="2">
    <location>
        <begin position="27"/>
        <end position="247"/>
    </location>
</feature>
<evidence type="ECO:0000256" key="2">
    <source>
        <dbReference type="SAM" id="SignalP"/>
    </source>
</evidence>
<gene>
    <name evidence="4" type="ORF">DFP90_102246</name>
</gene>
<dbReference type="PANTHER" id="PTHR35936:SF25">
    <property type="entry name" value="ABC TRANSPORTER SUBSTRATE-BINDING PROTEIN"/>
    <property type="match status" value="1"/>
</dbReference>
<keyword evidence="1 2" id="KW-0732">Signal</keyword>
<dbReference type="AlphaFoldDB" id="A0A3D9HRV0"/>
<name>A0A3D9HRV0_9PROT</name>
<comment type="caution">
    <text evidence="4">The sequence shown here is derived from an EMBL/GenBank/DDBJ whole genome shotgun (WGS) entry which is preliminary data.</text>
</comment>
<dbReference type="RefSeq" id="WP_181905233.1">
    <property type="nucleotide sequence ID" value="NZ_QRDW01000002.1"/>
</dbReference>